<proteinExistence type="evidence at transcript level"/>
<dbReference type="AlphaFoldDB" id="E8Z757"/>
<organism evidence="2">
    <name type="scientific">Karlodinium veneficum</name>
    <name type="common">Dinoflagellate</name>
    <name type="synonym">Karlodinium micrum</name>
    <dbReference type="NCBI Taxonomy" id="407301"/>
    <lineage>
        <taxon>Eukaryota</taxon>
        <taxon>Sar</taxon>
        <taxon>Alveolata</taxon>
        <taxon>Dinophyceae</taxon>
        <taxon>Gymnodiniales</taxon>
        <taxon>Kareniaceae</taxon>
        <taxon>Karlodinium</taxon>
    </lineage>
</organism>
<feature type="region of interest" description="Disordered" evidence="1">
    <location>
        <begin position="1"/>
        <end position="30"/>
    </location>
</feature>
<dbReference type="Gene3D" id="3.80.10.10">
    <property type="entry name" value="Ribonuclease Inhibitor"/>
    <property type="match status" value="1"/>
</dbReference>
<keyword evidence="2" id="KW-0966">Cell projection</keyword>
<feature type="compositionally biased region" description="Basic and acidic residues" evidence="1">
    <location>
        <begin position="1"/>
        <end position="12"/>
    </location>
</feature>
<dbReference type="SUPFAM" id="SSF52047">
    <property type="entry name" value="RNI-like"/>
    <property type="match status" value="1"/>
</dbReference>
<evidence type="ECO:0000256" key="1">
    <source>
        <dbReference type="SAM" id="MobiDB-lite"/>
    </source>
</evidence>
<sequence length="207" mass="23126">HERGMEERRLSAERASLGSQDDSKNEDPTYVLRSRQWGEYSKLCLELRLRPNTAVKTALRPVEQQEYGAELSEIQDESRSIHEYDFAGIYLGDRQIQPLASALAVDRQILALLLPGCGFMDAGMTGLCEQLKRSPSLECLDVSSNRFSIGGAEAALRLVNGAQRLVLLKTKDTCLDEDFCNKRGLPAKYAAVRKEIQSTLTERAFSL</sequence>
<reference evidence="2" key="2">
    <citation type="book" date="2010" name="PROCEEDINGS OF 13TH INTERNATIONAL CONFERENCE ON HARMFUL ALGAE" publisher="International Society For The Study of Harmful Algae" city="Hong Kong, China">
        <title>Dinoflagellate meta-transcriptomics enabled by spliced leader.</title>
        <editorList>
            <person name="Unknown A."/>
        </editorList>
        <authorList>
            <person name="Lin S."/>
            <person name="Zhang H."/>
        </authorList>
    </citation>
    <scope>NUCLEOTIDE SEQUENCE</scope>
    <source>
        <strain evidence="2">CCMP1975</strain>
    </source>
</reference>
<accession>E8Z757</accession>
<dbReference type="InterPro" id="IPR032675">
    <property type="entry name" value="LRR_dom_sf"/>
</dbReference>
<dbReference type="EMBL" id="FJ600281">
    <property type="protein sequence ID" value="ACU45287.1"/>
    <property type="molecule type" value="mRNA"/>
</dbReference>
<keyword evidence="2" id="KW-0282">Flagellum</keyword>
<keyword evidence="2" id="KW-0969">Cilium</keyword>
<protein>
    <submittedName>
        <fullName evidence="2">Flagellar associated protein</fullName>
    </submittedName>
</protein>
<feature type="non-terminal residue" evidence="2">
    <location>
        <position position="1"/>
    </location>
</feature>
<evidence type="ECO:0000313" key="2">
    <source>
        <dbReference type="EMBL" id="ACU45287.1"/>
    </source>
</evidence>
<reference evidence="2" key="1">
    <citation type="submission" date="2008-12" db="EMBL/GenBank/DDBJ databases">
        <authorList>
            <person name="Zhang H."/>
            <person name="Lin S."/>
        </authorList>
    </citation>
    <scope>NUCLEOTIDE SEQUENCE</scope>
    <source>
        <strain evidence="2">CCMP1975</strain>
    </source>
</reference>
<name>E8Z757_KARVE</name>